<comment type="caution">
    <text evidence="2">The sequence shown here is derived from an EMBL/GenBank/DDBJ whole genome shotgun (WGS) entry which is preliminary data.</text>
</comment>
<gene>
    <name evidence="2" type="ORF">HGQ17_03640</name>
</gene>
<evidence type="ECO:0000256" key="1">
    <source>
        <dbReference type="SAM" id="MobiDB-lite"/>
    </source>
</evidence>
<protein>
    <submittedName>
        <fullName evidence="2">Uncharacterized protein</fullName>
    </submittedName>
</protein>
<sequence>MDILLNPLAQGGRRDPHTAFKTRGWLGCRNGHLGRSFRDGAVVGICSPPCGKSEHTGLAALLGTALLLTACADAEENADDDGENPGGQSLVPEAEGNVDYPLSIDTIHGEIELEERPERIAVMGHRW</sequence>
<reference evidence="2 3" key="1">
    <citation type="submission" date="2020-04" db="EMBL/GenBank/DDBJ databases">
        <title>Nesterenkonia sp. nov., isolated from marine sediment.</title>
        <authorList>
            <person name="Zhang G."/>
        </authorList>
    </citation>
    <scope>NUCLEOTIDE SEQUENCE [LARGE SCALE GENOMIC DNA]</scope>
    <source>
        <strain evidence="2 3">MY13</strain>
    </source>
</reference>
<dbReference type="RefSeq" id="WP_168886482.1">
    <property type="nucleotide sequence ID" value="NZ_JABAHY010000002.1"/>
</dbReference>
<name>A0A7X8TI10_9MICC</name>
<dbReference type="AlphaFoldDB" id="A0A7X8TI10"/>
<feature type="region of interest" description="Disordered" evidence="1">
    <location>
        <begin position="76"/>
        <end position="97"/>
    </location>
</feature>
<dbReference type="EMBL" id="JABAHY010000002">
    <property type="protein sequence ID" value="NLS09110.1"/>
    <property type="molecule type" value="Genomic_DNA"/>
</dbReference>
<dbReference type="Proteomes" id="UP000523139">
    <property type="component" value="Unassembled WGS sequence"/>
</dbReference>
<evidence type="ECO:0000313" key="2">
    <source>
        <dbReference type="EMBL" id="NLS09110.1"/>
    </source>
</evidence>
<organism evidence="2 3">
    <name type="scientific">Nesterenkonia sedimenti</name>
    <dbReference type="NCBI Taxonomy" id="1463632"/>
    <lineage>
        <taxon>Bacteria</taxon>
        <taxon>Bacillati</taxon>
        <taxon>Actinomycetota</taxon>
        <taxon>Actinomycetes</taxon>
        <taxon>Micrococcales</taxon>
        <taxon>Micrococcaceae</taxon>
        <taxon>Nesterenkonia</taxon>
    </lineage>
</organism>
<accession>A0A7X8TI10</accession>
<proteinExistence type="predicted"/>
<keyword evidence="3" id="KW-1185">Reference proteome</keyword>
<evidence type="ECO:0000313" key="3">
    <source>
        <dbReference type="Proteomes" id="UP000523139"/>
    </source>
</evidence>